<evidence type="ECO:0000256" key="2">
    <source>
        <dbReference type="ARBA" id="ARBA00023125"/>
    </source>
</evidence>
<dbReference type="PROSITE" id="PS50043">
    <property type="entry name" value="HTH_LUXR_2"/>
    <property type="match status" value="1"/>
</dbReference>
<keyword evidence="8" id="KW-1185">Reference proteome</keyword>
<organism evidence="7 8">
    <name type="scientific">Ramlibacter monticola</name>
    <dbReference type="NCBI Taxonomy" id="1926872"/>
    <lineage>
        <taxon>Bacteria</taxon>
        <taxon>Pseudomonadati</taxon>
        <taxon>Pseudomonadota</taxon>
        <taxon>Betaproteobacteria</taxon>
        <taxon>Burkholderiales</taxon>
        <taxon>Comamonadaceae</taxon>
        <taxon>Ramlibacter</taxon>
    </lineage>
</organism>
<dbReference type="AlphaFoldDB" id="A0A937CSL5"/>
<dbReference type="InterPro" id="IPR058245">
    <property type="entry name" value="NreC/VraR/RcsB-like_REC"/>
</dbReference>
<dbReference type="GO" id="GO:0003677">
    <property type="term" value="F:DNA binding"/>
    <property type="evidence" value="ECO:0007669"/>
    <property type="project" value="UniProtKB-KW"/>
</dbReference>
<accession>A0A937CSL5</accession>
<evidence type="ECO:0000256" key="1">
    <source>
        <dbReference type="ARBA" id="ARBA00022553"/>
    </source>
</evidence>
<feature type="domain" description="HTH luxR-type" evidence="5">
    <location>
        <begin position="267"/>
        <end position="332"/>
    </location>
</feature>
<evidence type="ECO:0000256" key="3">
    <source>
        <dbReference type="PROSITE-ProRule" id="PRU00169"/>
    </source>
</evidence>
<proteinExistence type="predicted"/>
<dbReference type="InterPro" id="IPR001789">
    <property type="entry name" value="Sig_transdc_resp-reg_receiver"/>
</dbReference>
<dbReference type="Gene3D" id="3.40.50.2300">
    <property type="match status" value="1"/>
</dbReference>
<keyword evidence="1 3" id="KW-0597">Phosphoprotein</keyword>
<sequence length="342" mass="36203">MVAAPRHRVRRAGRSRLRRPGRRGPGGPLPGGAGGVDERGPARPRGPGAARAGGGAGWTRPADDRRRRRPRPRPWPALRRPGPGRDGGTGGRAGGQPGPGPLAARRLARGSPGAGAAGGPAGLRGVDRLIRILLVDDHAVVREGYRRFLERSDDLRVVGEAEEADEGHRLWLQCAPDVTVVDLSMRGAGGMSLLMRIAARAPDARCLVFSMYEDALVAQRALEAGARGYVTKSSQPEVLVQAVRAVHAGGIYLSADIVQRRTAMAEDARRLATLTGKEHETFRLLAQGRTVADIARLLNLSAKTVANHQSQIRDKLGVATPAALVHLALRHGLIESPAPGLG</sequence>
<dbReference type="GO" id="GO:0000160">
    <property type="term" value="P:phosphorelay signal transduction system"/>
    <property type="evidence" value="ECO:0007669"/>
    <property type="project" value="InterPro"/>
</dbReference>
<evidence type="ECO:0000256" key="4">
    <source>
        <dbReference type="SAM" id="MobiDB-lite"/>
    </source>
</evidence>
<evidence type="ECO:0000313" key="7">
    <source>
        <dbReference type="EMBL" id="MBL0391336.1"/>
    </source>
</evidence>
<dbReference type="PANTHER" id="PTHR43214:SF43">
    <property type="entry name" value="TWO-COMPONENT RESPONSE REGULATOR"/>
    <property type="match status" value="1"/>
</dbReference>
<evidence type="ECO:0000259" key="5">
    <source>
        <dbReference type="PROSITE" id="PS50043"/>
    </source>
</evidence>
<comment type="caution">
    <text evidence="7">The sequence shown here is derived from an EMBL/GenBank/DDBJ whole genome shotgun (WGS) entry which is preliminary data.</text>
</comment>
<dbReference type="Pfam" id="PF00196">
    <property type="entry name" value="GerE"/>
    <property type="match status" value="1"/>
</dbReference>
<dbReference type="InterPro" id="IPR016032">
    <property type="entry name" value="Sig_transdc_resp-reg_C-effctor"/>
</dbReference>
<dbReference type="PRINTS" id="PR00038">
    <property type="entry name" value="HTHLUXR"/>
</dbReference>
<protein>
    <submittedName>
        <fullName evidence="7">Response regulator transcription factor</fullName>
    </submittedName>
</protein>
<reference evidence="7 8" key="1">
    <citation type="journal article" date="2017" name="Int. J. Syst. Evol. Microbiol.">
        <title>Ramlibacter monticola sp. nov., isolated from forest soil.</title>
        <authorList>
            <person name="Chaudhary D.K."/>
            <person name="Kim J."/>
        </authorList>
    </citation>
    <scope>NUCLEOTIDE SEQUENCE [LARGE SCALE GENOMIC DNA]</scope>
    <source>
        <strain evidence="7 8">KACC 19175</strain>
    </source>
</reference>
<dbReference type="EMBL" id="JAEQNE010000002">
    <property type="protein sequence ID" value="MBL0391336.1"/>
    <property type="molecule type" value="Genomic_DNA"/>
</dbReference>
<evidence type="ECO:0000259" key="6">
    <source>
        <dbReference type="PROSITE" id="PS50110"/>
    </source>
</evidence>
<dbReference type="Pfam" id="PF00072">
    <property type="entry name" value="Response_reg"/>
    <property type="match status" value="1"/>
</dbReference>
<dbReference type="CDD" id="cd17535">
    <property type="entry name" value="REC_NarL-like"/>
    <property type="match status" value="1"/>
</dbReference>
<feature type="compositionally biased region" description="Gly residues" evidence="4">
    <location>
        <begin position="112"/>
        <end position="121"/>
    </location>
</feature>
<feature type="compositionally biased region" description="Low complexity" evidence="4">
    <location>
        <begin position="101"/>
        <end position="111"/>
    </location>
</feature>
<keyword evidence="2" id="KW-0238">DNA-binding</keyword>
<evidence type="ECO:0000313" key="8">
    <source>
        <dbReference type="Proteomes" id="UP000599109"/>
    </source>
</evidence>
<dbReference type="SMART" id="SM00448">
    <property type="entry name" value="REC"/>
    <property type="match status" value="1"/>
</dbReference>
<dbReference type="CDD" id="cd06170">
    <property type="entry name" value="LuxR_C_like"/>
    <property type="match status" value="1"/>
</dbReference>
<feature type="modified residue" description="4-aspartylphosphate" evidence="3">
    <location>
        <position position="182"/>
    </location>
</feature>
<dbReference type="InterPro" id="IPR011006">
    <property type="entry name" value="CheY-like_superfamily"/>
</dbReference>
<feature type="region of interest" description="Disordered" evidence="4">
    <location>
        <begin position="1"/>
        <end position="121"/>
    </location>
</feature>
<name>A0A937CSL5_9BURK</name>
<dbReference type="PANTHER" id="PTHR43214">
    <property type="entry name" value="TWO-COMPONENT RESPONSE REGULATOR"/>
    <property type="match status" value="1"/>
</dbReference>
<dbReference type="SUPFAM" id="SSF46894">
    <property type="entry name" value="C-terminal effector domain of the bipartite response regulators"/>
    <property type="match status" value="1"/>
</dbReference>
<dbReference type="SMART" id="SM00421">
    <property type="entry name" value="HTH_LUXR"/>
    <property type="match status" value="1"/>
</dbReference>
<feature type="compositionally biased region" description="Gly residues" evidence="4">
    <location>
        <begin position="84"/>
        <end position="97"/>
    </location>
</feature>
<dbReference type="Proteomes" id="UP000599109">
    <property type="component" value="Unassembled WGS sequence"/>
</dbReference>
<dbReference type="SUPFAM" id="SSF52172">
    <property type="entry name" value="CheY-like"/>
    <property type="match status" value="1"/>
</dbReference>
<feature type="compositionally biased region" description="Gly residues" evidence="4">
    <location>
        <begin position="23"/>
        <end position="35"/>
    </location>
</feature>
<gene>
    <name evidence="7" type="ORF">JJ685_09315</name>
</gene>
<dbReference type="GO" id="GO:0006355">
    <property type="term" value="P:regulation of DNA-templated transcription"/>
    <property type="evidence" value="ECO:0007669"/>
    <property type="project" value="InterPro"/>
</dbReference>
<feature type="domain" description="Response regulatory" evidence="6">
    <location>
        <begin position="131"/>
        <end position="247"/>
    </location>
</feature>
<feature type="compositionally biased region" description="Basic residues" evidence="4">
    <location>
        <begin position="1"/>
        <end position="22"/>
    </location>
</feature>
<dbReference type="PROSITE" id="PS50110">
    <property type="entry name" value="RESPONSE_REGULATORY"/>
    <property type="match status" value="1"/>
</dbReference>
<dbReference type="InterPro" id="IPR039420">
    <property type="entry name" value="WalR-like"/>
</dbReference>
<dbReference type="InterPro" id="IPR000792">
    <property type="entry name" value="Tscrpt_reg_LuxR_C"/>
</dbReference>